<dbReference type="InterPro" id="IPR051011">
    <property type="entry name" value="Metal_resp_trans_reg"/>
</dbReference>
<keyword evidence="2" id="KW-0238">DNA-binding</keyword>
<feature type="domain" description="HTH arsR-type" evidence="4">
    <location>
        <begin position="14"/>
        <end position="108"/>
    </location>
</feature>
<dbReference type="NCBIfam" id="NF033788">
    <property type="entry name" value="HTH_metalloreg"/>
    <property type="match status" value="1"/>
</dbReference>
<dbReference type="RefSeq" id="WP_323278966.1">
    <property type="nucleotide sequence ID" value="NZ_JAYGGQ010000006.1"/>
</dbReference>
<gene>
    <name evidence="5" type="ORF">SPF06_10315</name>
</gene>
<evidence type="ECO:0000313" key="5">
    <source>
        <dbReference type="EMBL" id="MEA5455113.1"/>
    </source>
</evidence>
<dbReference type="InterPro" id="IPR036390">
    <property type="entry name" value="WH_DNA-bd_sf"/>
</dbReference>
<dbReference type="Proteomes" id="UP001304769">
    <property type="component" value="Unassembled WGS sequence"/>
</dbReference>
<reference evidence="5 6" key="1">
    <citation type="submission" date="2023-12" db="EMBL/GenBank/DDBJ databases">
        <title>Sinomonas terricola sp. nov, isolated from litchi orchard soil in Guangdong, PR China.</title>
        <authorList>
            <person name="Jiaxin W."/>
            <person name="Yang Z."/>
            <person name="Honghui Z."/>
        </authorList>
    </citation>
    <scope>NUCLEOTIDE SEQUENCE [LARGE SCALE GENOMIC DNA]</scope>
    <source>
        <strain evidence="5 6">JGH33</strain>
    </source>
</reference>
<dbReference type="PANTHER" id="PTHR43132">
    <property type="entry name" value="ARSENICAL RESISTANCE OPERON REPRESSOR ARSR-RELATED"/>
    <property type="match status" value="1"/>
</dbReference>
<evidence type="ECO:0000259" key="4">
    <source>
        <dbReference type="PROSITE" id="PS50987"/>
    </source>
</evidence>
<comment type="caution">
    <text evidence="5">The sequence shown here is derived from an EMBL/GenBank/DDBJ whole genome shotgun (WGS) entry which is preliminary data.</text>
</comment>
<proteinExistence type="predicted"/>
<dbReference type="Pfam" id="PF01022">
    <property type="entry name" value="HTH_5"/>
    <property type="match status" value="1"/>
</dbReference>
<dbReference type="PRINTS" id="PR00778">
    <property type="entry name" value="HTHARSR"/>
</dbReference>
<name>A0ABU5T619_9MICC</name>
<keyword evidence="1" id="KW-0805">Transcription regulation</keyword>
<evidence type="ECO:0000256" key="2">
    <source>
        <dbReference type="ARBA" id="ARBA00023125"/>
    </source>
</evidence>
<keyword evidence="3" id="KW-0804">Transcription</keyword>
<dbReference type="InterPro" id="IPR001845">
    <property type="entry name" value="HTH_ArsR_DNA-bd_dom"/>
</dbReference>
<keyword evidence="6" id="KW-1185">Reference proteome</keyword>
<dbReference type="InterPro" id="IPR011991">
    <property type="entry name" value="ArsR-like_HTH"/>
</dbReference>
<dbReference type="InterPro" id="IPR036388">
    <property type="entry name" value="WH-like_DNA-bd_sf"/>
</dbReference>
<evidence type="ECO:0000313" key="6">
    <source>
        <dbReference type="Proteomes" id="UP001304769"/>
    </source>
</evidence>
<accession>A0ABU5T619</accession>
<dbReference type="SUPFAM" id="SSF46785">
    <property type="entry name" value="Winged helix' DNA-binding domain"/>
    <property type="match status" value="1"/>
</dbReference>
<evidence type="ECO:0000256" key="3">
    <source>
        <dbReference type="ARBA" id="ARBA00023163"/>
    </source>
</evidence>
<dbReference type="SMART" id="SM00418">
    <property type="entry name" value="HTH_ARSR"/>
    <property type="match status" value="1"/>
</dbReference>
<dbReference type="PANTHER" id="PTHR43132:SF8">
    <property type="entry name" value="HTH-TYPE TRANSCRIPTIONAL REGULATOR KMTR"/>
    <property type="match status" value="1"/>
</dbReference>
<evidence type="ECO:0000256" key="1">
    <source>
        <dbReference type="ARBA" id="ARBA00023015"/>
    </source>
</evidence>
<sequence>MNAYNQATAARHRPTPEEMDLATEVFQMLADATRFRLLLALVDDELAVNDLAQVAEKPPTGVSQHLAKLRLARLVATRREGTRVFYRLENDHVRQLIVDVLNHAEHMGPSLPRHHQQQALLFPNTQQEIEFR</sequence>
<dbReference type="CDD" id="cd00090">
    <property type="entry name" value="HTH_ARSR"/>
    <property type="match status" value="1"/>
</dbReference>
<dbReference type="Gene3D" id="1.10.10.10">
    <property type="entry name" value="Winged helix-like DNA-binding domain superfamily/Winged helix DNA-binding domain"/>
    <property type="match status" value="1"/>
</dbReference>
<protein>
    <submittedName>
        <fullName evidence="5">Metalloregulator ArsR/SmtB family transcription factor</fullName>
    </submittedName>
</protein>
<dbReference type="PROSITE" id="PS50987">
    <property type="entry name" value="HTH_ARSR_2"/>
    <property type="match status" value="1"/>
</dbReference>
<dbReference type="EMBL" id="JAYGGQ010000006">
    <property type="protein sequence ID" value="MEA5455113.1"/>
    <property type="molecule type" value="Genomic_DNA"/>
</dbReference>
<organism evidence="5 6">
    <name type="scientific">Sinomonas terricola</name>
    <dbReference type="NCBI Taxonomy" id="3110330"/>
    <lineage>
        <taxon>Bacteria</taxon>
        <taxon>Bacillati</taxon>
        <taxon>Actinomycetota</taxon>
        <taxon>Actinomycetes</taxon>
        <taxon>Micrococcales</taxon>
        <taxon>Micrococcaceae</taxon>
        <taxon>Sinomonas</taxon>
    </lineage>
</organism>